<dbReference type="KEGG" id="cprt:FIC82_007725"/>
<evidence type="ECO:0000313" key="4">
    <source>
        <dbReference type="EMBL" id="QJW36106.1"/>
    </source>
</evidence>
<dbReference type="Pfam" id="PF13517">
    <property type="entry name" value="FG-GAP_3"/>
    <property type="match status" value="1"/>
</dbReference>
<evidence type="ECO:0000313" key="5">
    <source>
        <dbReference type="Proteomes" id="UP000451354"/>
    </source>
</evidence>
<dbReference type="PANTHER" id="PTHR44103">
    <property type="entry name" value="PROPROTEIN CONVERTASE P"/>
    <property type="match status" value="1"/>
</dbReference>
<dbReference type="InterPro" id="IPR013486">
    <property type="entry name" value="SpoIID/LytB"/>
</dbReference>
<accession>A0A6M5UC79</accession>
<reference evidence="5" key="1">
    <citation type="journal article" date="2022" name="Int. J. Syst. Evol. Microbiol.">
        <title>Cellulosimicrobium protaetiae sp. nov., isolated from the gut of the larva of Protaetia brevitarsis seulensis.</title>
        <authorList>
            <person name="Le Han H."/>
            <person name="Nguyen T.T.H."/>
            <person name="Li Z."/>
            <person name="Shin N.R."/>
            <person name="Kim S.G."/>
        </authorList>
    </citation>
    <scope>NUCLEOTIDE SEQUENCE [LARGE SCALE GENOMIC DNA]</scope>
    <source>
        <strain evidence="5">BI34</strain>
    </source>
</reference>
<feature type="domain" description="Sporulation stage II protein D amidase enhancer LytB N-terminal" evidence="3">
    <location>
        <begin position="203"/>
        <end position="300"/>
    </location>
</feature>
<dbReference type="PANTHER" id="PTHR44103:SF1">
    <property type="entry name" value="PROPROTEIN CONVERTASE P"/>
    <property type="match status" value="1"/>
</dbReference>
<evidence type="ECO:0000256" key="2">
    <source>
        <dbReference type="SAM" id="SignalP"/>
    </source>
</evidence>
<feature type="signal peptide" evidence="2">
    <location>
        <begin position="1"/>
        <end position="33"/>
    </location>
</feature>
<dbReference type="AlphaFoldDB" id="A0A6M5UC79"/>
<feature type="chain" id="PRO_5026864223" evidence="2">
    <location>
        <begin position="34"/>
        <end position="678"/>
    </location>
</feature>
<gene>
    <name evidence="4" type="ORF">FIC82_007725</name>
</gene>
<dbReference type="InterPro" id="IPR013693">
    <property type="entry name" value="SpoIID/LytB_N"/>
</dbReference>
<dbReference type="InterPro" id="IPR028994">
    <property type="entry name" value="Integrin_alpha_N"/>
</dbReference>
<evidence type="ECO:0000256" key="1">
    <source>
        <dbReference type="ARBA" id="ARBA00022729"/>
    </source>
</evidence>
<keyword evidence="5" id="KW-1185">Reference proteome</keyword>
<dbReference type="EMBL" id="CP052757">
    <property type="protein sequence ID" value="QJW36106.1"/>
    <property type="molecule type" value="Genomic_DNA"/>
</dbReference>
<dbReference type="NCBIfam" id="TIGR02669">
    <property type="entry name" value="SpoIID_LytB"/>
    <property type="match status" value="1"/>
</dbReference>
<dbReference type="RefSeq" id="WP_168731610.1">
    <property type="nucleotide sequence ID" value="NZ_CP052757.1"/>
</dbReference>
<dbReference type="SUPFAM" id="SSF69318">
    <property type="entry name" value="Integrin alpha N-terminal domain"/>
    <property type="match status" value="1"/>
</dbReference>
<sequence length="678" mass="70870">MRSSYPRRGGRRGAALGLVLVASLVFLPAPAQAEESYPVEPEGTFTFVGHGYGHGRGLSQWGAHGAAVAGLTTNQILAFYYPGTSITGQPDTDITVRLTTGRSNELAVDTAPGLALRWQGGTLPLPTTSTGNRILSWRLFRGPTSLLLDFVDTSAPVWRRYSVVPGSSATFLSSTGRLRLVQPDFQRREYRGGLGLLTSGTSGVLTFNAVRMEQYVPSVLPAEMPSSWPPAALRAQAVAARTYASHQRHFATGPTHTCDTTACQVYPGVALYALDGRLVRSYEATPTTTAVTATANQVLVTGGAFSYAFTQFSSSNGGWSAAGSQPYLVAKPDPYDGLVPNGVHRWTQSVAASRVAAAYPAVGRPQRLTVLGRDGRGEWGGRISLLRVEGSAGSVTVSGDAFRTATGLRSTWWSTARPTQTAGGVMRDVTGDGIPDAFGRDGSRGTLSFYAGRADGSFSAPRVVGTGWGMHDWIGSPGDVDRDGVPDLYAREAATGVLWLYELDRTGVARSRRAVGTGWHTVDQIVLPGDVTGDGVPDVYGRNAATGNLQFYAGAGGGALQPPRTVDAGWHTLDAVLGIGDVTSDGVPDLLGRRRNDGALVLYPLRRDGTVVGATVVNRGWAPFDMLVGASGSAGSAVYARAPGGAGGTLVRYPVGPGGAVSPGTAVGTGWNLHTSVS</sequence>
<evidence type="ECO:0000259" key="3">
    <source>
        <dbReference type="Pfam" id="PF08486"/>
    </source>
</evidence>
<name>A0A6M5UC79_9MICO</name>
<dbReference type="GO" id="GO:0030435">
    <property type="term" value="P:sporulation resulting in formation of a cellular spore"/>
    <property type="evidence" value="ECO:0007669"/>
    <property type="project" value="InterPro"/>
</dbReference>
<proteinExistence type="predicted"/>
<dbReference type="Proteomes" id="UP000451354">
    <property type="component" value="Chromosome"/>
</dbReference>
<protein>
    <submittedName>
        <fullName evidence="4">SpoIID/LytB domain-containing protein</fullName>
    </submittedName>
</protein>
<keyword evidence="1 2" id="KW-0732">Signal</keyword>
<dbReference type="InterPro" id="IPR013517">
    <property type="entry name" value="FG-GAP"/>
</dbReference>
<dbReference type="Pfam" id="PF08486">
    <property type="entry name" value="SpoIID"/>
    <property type="match status" value="1"/>
</dbReference>
<organism evidence="4 5">
    <name type="scientific">Cellulosimicrobium protaetiae</name>
    <dbReference type="NCBI Taxonomy" id="2587808"/>
    <lineage>
        <taxon>Bacteria</taxon>
        <taxon>Bacillati</taxon>
        <taxon>Actinomycetota</taxon>
        <taxon>Actinomycetes</taxon>
        <taxon>Micrococcales</taxon>
        <taxon>Promicromonosporaceae</taxon>
        <taxon>Cellulosimicrobium</taxon>
    </lineage>
</organism>